<comment type="caution">
    <text evidence="2">The sequence shown here is derived from an EMBL/GenBank/DDBJ whole genome shotgun (WGS) entry which is preliminary data.</text>
</comment>
<dbReference type="SMART" id="SM00860">
    <property type="entry name" value="SMI1_KNR4"/>
    <property type="match status" value="1"/>
</dbReference>
<protein>
    <recommendedName>
        <fullName evidence="1">Knr4/Smi1-like domain-containing protein</fullName>
    </recommendedName>
</protein>
<organism evidence="2 3">
    <name type="scientific">Niastella koreensis</name>
    <dbReference type="NCBI Taxonomy" id="354356"/>
    <lineage>
        <taxon>Bacteria</taxon>
        <taxon>Pseudomonadati</taxon>
        <taxon>Bacteroidota</taxon>
        <taxon>Chitinophagia</taxon>
        <taxon>Chitinophagales</taxon>
        <taxon>Chitinophagaceae</taxon>
        <taxon>Niastella</taxon>
    </lineage>
</organism>
<dbReference type="EMBL" id="LWBO01000077">
    <property type="protein sequence ID" value="OQP40142.1"/>
    <property type="molecule type" value="Genomic_DNA"/>
</dbReference>
<evidence type="ECO:0000259" key="1">
    <source>
        <dbReference type="SMART" id="SM00860"/>
    </source>
</evidence>
<reference evidence="2 3" key="1">
    <citation type="submission" date="2016-04" db="EMBL/GenBank/DDBJ databases">
        <authorList>
            <person name="Chen L."/>
            <person name="Zhuang W."/>
            <person name="Wang G."/>
        </authorList>
    </citation>
    <scope>NUCLEOTIDE SEQUENCE [LARGE SCALE GENOMIC DNA]</scope>
    <source>
        <strain evidence="3">GR20</strain>
    </source>
</reference>
<evidence type="ECO:0000313" key="3">
    <source>
        <dbReference type="Proteomes" id="UP000192277"/>
    </source>
</evidence>
<accession>A0ABX3NMR3</accession>
<gene>
    <name evidence="2" type="ORF">A4D02_14510</name>
</gene>
<sequence length="213" mass="23881">MTLFEPQLQRIKDKLTKANSADADRKVFDAGTHQYRLNAPATEEQVLAFEQKHSIQLPECFRSFLLAIGNGGTGYQGSGAGPGYGIFTLGYNVAEDNFLRYDCILDPAMPEDEWQSLTEFEHGETNLSKEEYRLAAGKLFGGTLRLGTQGCTYYHALVLNGPHKGRVVNLDYNYMVPPIFTPNTSNFLDYYEGWLDAVIDRTLKAPQAPEYGY</sequence>
<evidence type="ECO:0000313" key="2">
    <source>
        <dbReference type="EMBL" id="OQP40142.1"/>
    </source>
</evidence>
<dbReference type="Gene3D" id="3.40.1580.10">
    <property type="entry name" value="SMI1/KNR4-like"/>
    <property type="match status" value="1"/>
</dbReference>
<dbReference type="Pfam" id="PF09346">
    <property type="entry name" value="SMI1_KNR4"/>
    <property type="match status" value="1"/>
</dbReference>
<dbReference type="InterPro" id="IPR018958">
    <property type="entry name" value="Knr4/Smi1-like_dom"/>
</dbReference>
<proteinExistence type="predicted"/>
<name>A0ABX3NMR3_9BACT</name>
<dbReference type="InterPro" id="IPR037883">
    <property type="entry name" value="Knr4/Smi1-like_sf"/>
</dbReference>
<dbReference type="Proteomes" id="UP000192277">
    <property type="component" value="Unassembled WGS sequence"/>
</dbReference>
<dbReference type="SUPFAM" id="SSF160631">
    <property type="entry name" value="SMI1/KNR4-like"/>
    <property type="match status" value="1"/>
</dbReference>
<feature type="domain" description="Knr4/Smi1-like" evidence="1">
    <location>
        <begin position="40"/>
        <end position="193"/>
    </location>
</feature>
<keyword evidence="3" id="KW-1185">Reference proteome</keyword>
<dbReference type="RefSeq" id="WP_014217975.1">
    <property type="nucleotide sequence ID" value="NZ_LWBO01000077.1"/>
</dbReference>